<keyword evidence="1" id="KW-1133">Transmembrane helix</keyword>
<keyword evidence="1" id="KW-0812">Transmembrane</keyword>
<evidence type="ECO:0000313" key="2">
    <source>
        <dbReference type="Proteomes" id="UP000504637"/>
    </source>
</evidence>
<protein>
    <submittedName>
        <fullName evidence="3">Uncharacterized protein</fullName>
    </submittedName>
</protein>
<dbReference type="Proteomes" id="UP000504637">
    <property type="component" value="Unplaced"/>
</dbReference>
<feature type="transmembrane region" description="Helical" evidence="1">
    <location>
        <begin position="181"/>
        <end position="204"/>
    </location>
</feature>
<dbReference type="RefSeq" id="XP_033462669.1">
    <property type="nucleotide sequence ID" value="XM_033604344.1"/>
</dbReference>
<organism evidence="3">
    <name type="scientific">Dissoconium aciculare CBS 342.82</name>
    <dbReference type="NCBI Taxonomy" id="1314786"/>
    <lineage>
        <taxon>Eukaryota</taxon>
        <taxon>Fungi</taxon>
        <taxon>Dikarya</taxon>
        <taxon>Ascomycota</taxon>
        <taxon>Pezizomycotina</taxon>
        <taxon>Dothideomycetes</taxon>
        <taxon>Dothideomycetidae</taxon>
        <taxon>Mycosphaerellales</taxon>
        <taxon>Dissoconiaceae</taxon>
        <taxon>Dissoconium</taxon>
    </lineage>
</organism>
<feature type="transmembrane region" description="Helical" evidence="1">
    <location>
        <begin position="281"/>
        <end position="303"/>
    </location>
</feature>
<feature type="transmembrane region" description="Helical" evidence="1">
    <location>
        <begin position="225"/>
        <end position="250"/>
    </location>
</feature>
<name>A0A6J3MCM3_9PEZI</name>
<dbReference type="GeneID" id="54362144"/>
<feature type="transmembrane region" description="Helical" evidence="1">
    <location>
        <begin position="50"/>
        <end position="71"/>
    </location>
</feature>
<reference evidence="3" key="1">
    <citation type="submission" date="2020-01" db="EMBL/GenBank/DDBJ databases">
        <authorList>
            <consortium name="DOE Joint Genome Institute"/>
            <person name="Haridas S."/>
            <person name="Albert R."/>
            <person name="Binder M."/>
            <person name="Bloem J."/>
            <person name="Labutti K."/>
            <person name="Salamov A."/>
            <person name="Andreopoulos B."/>
            <person name="Baker S.E."/>
            <person name="Barry K."/>
            <person name="Bills G."/>
            <person name="Bluhm B.H."/>
            <person name="Cannon C."/>
            <person name="Castanera R."/>
            <person name="Culley D.E."/>
            <person name="Daum C."/>
            <person name="Ezra D."/>
            <person name="Gonzalez J.B."/>
            <person name="Henrissat B."/>
            <person name="Kuo A."/>
            <person name="Liang C."/>
            <person name="Lipzen A."/>
            <person name="Lutzoni F."/>
            <person name="Magnuson J."/>
            <person name="Mondo S."/>
            <person name="Nolan M."/>
            <person name="Ohm R."/>
            <person name="Pangilinan J."/>
            <person name="Park H.-J."/>
            <person name="Ramirez L."/>
            <person name="Alfaro M."/>
            <person name="Sun H."/>
            <person name="Tritt A."/>
            <person name="Yoshinaga Y."/>
            <person name="Zwiers L.-H."/>
            <person name="Turgeon B.G."/>
            <person name="Goodwin S.B."/>
            <person name="Spatafora J.W."/>
            <person name="Crous P.W."/>
            <person name="Grigoriev I.V."/>
        </authorList>
    </citation>
    <scope>NUCLEOTIDE SEQUENCE</scope>
    <source>
        <strain evidence="3">CBS 342.82</strain>
    </source>
</reference>
<reference evidence="3" key="2">
    <citation type="submission" date="2020-04" db="EMBL/GenBank/DDBJ databases">
        <authorList>
            <consortium name="NCBI Genome Project"/>
        </authorList>
    </citation>
    <scope>NUCLEOTIDE SEQUENCE</scope>
    <source>
        <strain evidence="3">CBS 342.82</strain>
    </source>
</reference>
<dbReference type="OrthoDB" id="2896006at2759"/>
<reference evidence="3" key="3">
    <citation type="submission" date="2025-08" db="UniProtKB">
        <authorList>
            <consortium name="RefSeq"/>
        </authorList>
    </citation>
    <scope>IDENTIFICATION</scope>
    <source>
        <strain evidence="3">CBS 342.82</strain>
    </source>
</reference>
<evidence type="ECO:0000256" key="1">
    <source>
        <dbReference type="SAM" id="Phobius"/>
    </source>
</evidence>
<accession>A0A6J3MCM3</accession>
<evidence type="ECO:0000313" key="3">
    <source>
        <dbReference type="RefSeq" id="XP_033462669.1"/>
    </source>
</evidence>
<feature type="transmembrane region" description="Helical" evidence="1">
    <location>
        <begin position="364"/>
        <end position="386"/>
    </location>
</feature>
<keyword evidence="2" id="KW-1185">Reference proteome</keyword>
<sequence length="409" mass="44841">MSGVQGQVLSHIVRRGVQHVVSSDAYQRLQQDAEVYEDAGSDAKVSPLELIPVLVTILVLVLITSSIQYTVGSVVASLTMIESPATTVAAEVSLPAYSDEPDAPLIKDDLLPSEAVADIEVARMQQTPVTASVRSTIRLLRTKAGFWSRWRGLRVSIVYHALHSYGVNASMRWFGMNPITHAIALIFFTVGFSLLHMTWTHTMISMPSQKPFWRRIVSYKNARPIILPNVVLAAAQLATYYLPFAVATLVDLPDLSRHRAADVIGGEDVHSIAAAILRMRFIAVPATFVLVAFCVLLPATVTLTRIEALLLPEGEDTIVPFDRQAILADVDMTKRGHGRALFVAAWRSFDAAARMRLIKVYAKMAAMQLAVVAIGGFVIFLQLYFIGFDRLALVATSGIAQLQLMSIEN</sequence>
<proteinExistence type="predicted"/>
<keyword evidence="1" id="KW-0472">Membrane</keyword>
<dbReference type="AlphaFoldDB" id="A0A6J3MCM3"/>
<gene>
    <name evidence="3" type="ORF">K489DRAFT_378165</name>
</gene>